<evidence type="ECO:0000313" key="3">
    <source>
        <dbReference type="EMBL" id="GAA2731077.1"/>
    </source>
</evidence>
<evidence type="ECO:0000256" key="2">
    <source>
        <dbReference type="SAM" id="Phobius"/>
    </source>
</evidence>
<keyword evidence="2" id="KW-1133">Transmembrane helix</keyword>
<name>A0ABP6GTJ3_9MICO</name>
<comment type="caution">
    <text evidence="3">The sequence shown here is derived from an EMBL/GenBank/DDBJ whole genome shotgun (WGS) entry which is preliminary data.</text>
</comment>
<feature type="compositionally biased region" description="Polar residues" evidence="1">
    <location>
        <begin position="35"/>
        <end position="44"/>
    </location>
</feature>
<sequence>MGDRPRWARAILVRTAHGGARVTGGTMSEPGTPEAQPTQPQQSEPPVRTMDLGSPKSPTLRLPVWVVVALILILFSSCSAANDARNAADAAERATGGSGSVASAEEVQAMCRLLGAVATKEGIDVSTVFADGSSSGTQCQEEALAAARP</sequence>
<keyword evidence="4" id="KW-1185">Reference proteome</keyword>
<feature type="region of interest" description="Disordered" evidence="1">
    <location>
        <begin position="16"/>
        <end position="57"/>
    </location>
</feature>
<gene>
    <name evidence="3" type="ORF">GCM10009867_03860</name>
</gene>
<evidence type="ECO:0000313" key="4">
    <source>
        <dbReference type="Proteomes" id="UP001501326"/>
    </source>
</evidence>
<keyword evidence="2" id="KW-0472">Membrane</keyword>
<dbReference type="EMBL" id="BAAARN010000001">
    <property type="protein sequence ID" value="GAA2731077.1"/>
    <property type="molecule type" value="Genomic_DNA"/>
</dbReference>
<reference evidence="4" key="1">
    <citation type="journal article" date="2019" name="Int. J. Syst. Evol. Microbiol.">
        <title>The Global Catalogue of Microorganisms (GCM) 10K type strain sequencing project: providing services to taxonomists for standard genome sequencing and annotation.</title>
        <authorList>
            <consortium name="The Broad Institute Genomics Platform"/>
            <consortium name="The Broad Institute Genome Sequencing Center for Infectious Disease"/>
            <person name="Wu L."/>
            <person name="Ma J."/>
        </authorList>
    </citation>
    <scope>NUCLEOTIDE SEQUENCE [LARGE SCALE GENOMIC DNA]</scope>
    <source>
        <strain evidence="4">JCM 16378</strain>
    </source>
</reference>
<proteinExistence type="predicted"/>
<dbReference type="Proteomes" id="UP001501326">
    <property type="component" value="Unassembled WGS sequence"/>
</dbReference>
<organism evidence="3 4">
    <name type="scientific">Pedococcus aerophilus</name>
    <dbReference type="NCBI Taxonomy" id="436356"/>
    <lineage>
        <taxon>Bacteria</taxon>
        <taxon>Bacillati</taxon>
        <taxon>Actinomycetota</taxon>
        <taxon>Actinomycetes</taxon>
        <taxon>Micrococcales</taxon>
        <taxon>Intrasporangiaceae</taxon>
        <taxon>Pedococcus</taxon>
    </lineage>
</organism>
<protein>
    <submittedName>
        <fullName evidence="3">Uncharacterized protein</fullName>
    </submittedName>
</protein>
<keyword evidence="2" id="KW-0812">Transmembrane</keyword>
<accession>A0ABP6GTJ3</accession>
<feature type="transmembrane region" description="Helical" evidence="2">
    <location>
        <begin position="62"/>
        <end position="81"/>
    </location>
</feature>
<evidence type="ECO:0000256" key="1">
    <source>
        <dbReference type="SAM" id="MobiDB-lite"/>
    </source>
</evidence>